<feature type="domain" description="Glycosyltransferase subfamily 4-like N-terminal" evidence="4">
    <location>
        <begin position="40"/>
        <end position="225"/>
    </location>
</feature>
<feature type="region of interest" description="Disordered" evidence="2">
    <location>
        <begin position="429"/>
        <end position="453"/>
    </location>
</feature>
<dbReference type="GO" id="GO:0016757">
    <property type="term" value="F:glycosyltransferase activity"/>
    <property type="evidence" value="ECO:0007669"/>
    <property type="project" value="UniProtKB-KW"/>
</dbReference>
<dbReference type="SUPFAM" id="SSF53756">
    <property type="entry name" value="UDP-Glycosyltransferase/glycogen phosphorylase"/>
    <property type="match status" value="1"/>
</dbReference>
<feature type="domain" description="Glycosyl transferase family 1" evidence="3">
    <location>
        <begin position="235"/>
        <end position="405"/>
    </location>
</feature>
<dbReference type="AlphaFoldDB" id="A0A9P7YFN0"/>
<dbReference type="Pfam" id="PF13439">
    <property type="entry name" value="Glyco_transf_4"/>
    <property type="match status" value="1"/>
</dbReference>
<keyword evidence="1" id="KW-0328">Glycosyltransferase</keyword>
<accession>A0A9P7YFN0</accession>
<dbReference type="OrthoDB" id="512920at2759"/>
<dbReference type="Proteomes" id="UP000824998">
    <property type="component" value="Unassembled WGS sequence"/>
</dbReference>
<dbReference type="InterPro" id="IPR028098">
    <property type="entry name" value="Glyco_trans_4-like_N"/>
</dbReference>
<dbReference type="CDD" id="cd03814">
    <property type="entry name" value="GT4-like"/>
    <property type="match status" value="1"/>
</dbReference>
<keyword evidence="1" id="KW-0808">Transferase</keyword>
<name>A0A9P7YFN0_9HELO</name>
<organism evidence="5 6">
    <name type="scientific">Amylocarpus encephaloides</name>
    <dbReference type="NCBI Taxonomy" id="45428"/>
    <lineage>
        <taxon>Eukaryota</taxon>
        <taxon>Fungi</taxon>
        <taxon>Dikarya</taxon>
        <taxon>Ascomycota</taxon>
        <taxon>Pezizomycotina</taxon>
        <taxon>Leotiomycetes</taxon>
        <taxon>Helotiales</taxon>
        <taxon>Helotiales incertae sedis</taxon>
        <taxon>Amylocarpus</taxon>
    </lineage>
</organism>
<sequence>MEYLEASSTATTVIEQERLGFPEVLLGKKILLATESFGPVNGVSKTTLNLVQYLRKQGAIVALVAPENSTKSTVTPAQSIDPKETEIEVRVSGYPLPYNPELSIAYPVRLSTLYEKTFGGPPDLIYLASPASLGFQILLQLRQQNPSSTPPVLLNFQTDLSGYCEILFPSPLDAWAVWVFRSVQGYLFRHHNVQAVFYPSSFVRRYLESAGIQSEKMINLRRGVDGVLFNPNKRNEALRKQLAPDGEIILTTVCRLAPEKGFEFLAAVARSLNDHKFPFKLLIVGGNQNKEVVSSIHRLFGELIEKEKVIFAGFKKGRELAEAYATGDIFLHCSITETFGLVVLESMASGIPVIARDEGGPSEIVVDGKSGYLVDPNALDTFVHRVLGLGSDADLRERMGLESRKMGEAATWDSIGHKVAMRMADALEKRTPRPSKSPTALVNGPPRASTSSSRFSRIATSIRTLGGLSIICGVWSGLIATWGLVKMSLALKANGVWARNLFGTRV</sequence>
<evidence type="ECO:0000256" key="1">
    <source>
        <dbReference type="ARBA" id="ARBA00022676"/>
    </source>
</evidence>
<proteinExistence type="predicted"/>
<evidence type="ECO:0000256" key="2">
    <source>
        <dbReference type="SAM" id="MobiDB-lite"/>
    </source>
</evidence>
<dbReference type="InterPro" id="IPR001296">
    <property type="entry name" value="Glyco_trans_1"/>
</dbReference>
<dbReference type="InterPro" id="IPR050194">
    <property type="entry name" value="Glycosyltransferase_grp1"/>
</dbReference>
<dbReference type="PANTHER" id="PTHR45947">
    <property type="entry name" value="SULFOQUINOVOSYL TRANSFERASE SQD2"/>
    <property type="match status" value="1"/>
</dbReference>
<comment type="caution">
    <text evidence="5">The sequence shown here is derived from an EMBL/GenBank/DDBJ whole genome shotgun (WGS) entry which is preliminary data.</text>
</comment>
<evidence type="ECO:0000259" key="3">
    <source>
        <dbReference type="Pfam" id="PF00534"/>
    </source>
</evidence>
<evidence type="ECO:0000313" key="5">
    <source>
        <dbReference type="EMBL" id="KAG9232879.1"/>
    </source>
</evidence>
<evidence type="ECO:0000313" key="6">
    <source>
        <dbReference type="Proteomes" id="UP000824998"/>
    </source>
</evidence>
<reference evidence="5" key="1">
    <citation type="journal article" date="2021" name="IMA Fungus">
        <title>Genomic characterization of three marine fungi, including Emericellopsis atlantica sp. nov. with signatures of a generalist lifestyle and marine biomass degradation.</title>
        <authorList>
            <person name="Hagestad O.C."/>
            <person name="Hou L."/>
            <person name="Andersen J.H."/>
            <person name="Hansen E.H."/>
            <person name="Altermark B."/>
            <person name="Li C."/>
            <person name="Kuhnert E."/>
            <person name="Cox R.J."/>
            <person name="Crous P.W."/>
            <person name="Spatafora J.W."/>
            <person name="Lail K."/>
            <person name="Amirebrahimi M."/>
            <person name="Lipzen A."/>
            <person name="Pangilinan J."/>
            <person name="Andreopoulos W."/>
            <person name="Hayes R.D."/>
            <person name="Ng V."/>
            <person name="Grigoriev I.V."/>
            <person name="Jackson S.A."/>
            <person name="Sutton T.D.S."/>
            <person name="Dobson A.D.W."/>
            <person name="Rama T."/>
        </authorList>
    </citation>
    <scope>NUCLEOTIDE SEQUENCE</scope>
    <source>
        <strain evidence="5">TRa018bII</strain>
    </source>
</reference>
<gene>
    <name evidence="5" type="ORF">BJ875DRAFT_65369</name>
</gene>
<protein>
    <submittedName>
        <fullName evidence="5">Glycosyltransferase family 4 protein</fullName>
    </submittedName>
</protein>
<dbReference type="PANTHER" id="PTHR45947:SF3">
    <property type="entry name" value="SULFOQUINOVOSYL TRANSFERASE SQD2"/>
    <property type="match status" value="1"/>
</dbReference>
<dbReference type="Gene3D" id="3.40.50.2000">
    <property type="entry name" value="Glycogen Phosphorylase B"/>
    <property type="match status" value="2"/>
</dbReference>
<evidence type="ECO:0000259" key="4">
    <source>
        <dbReference type="Pfam" id="PF13439"/>
    </source>
</evidence>
<dbReference type="Pfam" id="PF00534">
    <property type="entry name" value="Glycos_transf_1"/>
    <property type="match status" value="1"/>
</dbReference>
<dbReference type="EMBL" id="MU251526">
    <property type="protein sequence ID" value="KAG9232879.1"/>
    <property type="molecule type" value="Genomic_DNA"/>
</dbReference>
<keyword evidence="6" id="KW-1185">Reference proteome</keyword>